<organism evidence="1 2">
    <name type="scientific">Ameca splendens</name>
    <dbReference type="NCBI Taxonomy" id="208324"/>
    <lineage>
        <taxon>Eukaryota</taxon>
        <taxon>Metazoa</taxon>
        <taxon>Chordata</taxon>
        <taxon>Craniata</taxon>
        <taxon>Vertebrata</taxon>
        <taxon>Euteleostomi</taxon>
        <taxon>Actinopterygii</taxon>
        <taxon>Neopterygii</taxon>
        <taxon>Teleostei</taxon>
        <taxon>Neoteleostei</taxon>
        <taxon>Acanthomorphata</taxon>
        <taxon>Ovalentaria</taxon>
        <taxon>Atherinomorphae</taxon>
        <taxon>Cyprinodontiformes</taxon>
        <taxon>Goodeidae</taxon>
        <taxon>Ameca</taxon>
    </lineage>
</organism>
<proteinExistence type="predicted"/>
<keyword evidence="2" id="KW-1185">Reference proteome</keyword>
<dbReference type="EMBL" id="JAHRIP010089385">
    <property type="protein sequence ID" value="MEQ2316599.1"/>
    <property type="molecule type" value="Genomic_DNA"/>
</dbReference>
<evidence type="ECO:0000313" key="2">
    <source>
        <dbReference type="Proteomes" id="UP001469553"/>
    </source>
</evidence>
<protein>
    <submittedName>
        <fullName evidence="1">Uncharacterized protein</fullName>
    </submittedName>
</protein>
<name>A0ABV1ADF8_9TELE</name>
<dbReference type="Proteomes" id="UP001469553">
    <property type="component" value="Unassembled WGS sequence"/>
</dbReference>
<sequence length="119" mass="13687">MFFKIQIKCAKLWVPYGHQQMKRRFIKMFRRHQDLSCHEVETTGATVSPQPRKKPQLQNLQSKNMTVRFLLDCVWLFVLSVLPCDGPVTCPGCALPPALRLLEIGTSITMTHYGRSGRK</sequence>
<evidence type="ECO:0000313" key="1">
    <source>
        <dbReference type="EMBL" id="MEQ2316599.1"/>
    </source>
</evidence>
<gene>
    <name evidence="1" type="ORF">AMECASPLE_034064</name>
</gene>
<accession>A0ABV1ADF8</accession>
<reference evidence="1 2" key="1">
    <citation type="submission" date="2021-06" db="EMBL/GenBank/DDBJ databases">
        <authorList>
            <person name="Palmer J.M."/>
        </authorList>
    </citation>
    <scope>NUCLEOTIDE SEQUENCE [LARGE SCALE GENOMIC DNA]</scope>
    <source>
        <strain evidence="1 2">AS_MEX2019</strain>
        <tissue evidence="1">Muscle</tissue>
    </source>
</reference>
<comment type="caution">
    <text evidence="1">The sequence shown here is derived from an EMBL/GenBank/DDBJ whole genome shotgun (WGS) entry which is preliminary data.</text>
</comment>